<dbReference type="RefSeq" id="WP_091373675.1">
    <property type="nucleotide sequence ID" value="NZ_LT629740.1"/>
</dbReference>
<reference evidence="2 3" key="1">
    <citation type="submission" date="2016-10" db="EMBL/GenBank/DDBJ databases">
        <authorList>
            <person name="de Groot N.N."/>
        </authorList>
    </citation>
    <scope>NUCLEOTIDE SEQUENCE [LARGE SCALE GENOMIC DNA]</scope>
    <source>
        <strain evidence="2 3">MP1X4</strain>
    </source>
</reference>
<dbReference type="EMBL" id="LT629740">
    <property type="protein sequence ID" value="SDT20763.1"/>
    <property type="molecule type" value="Genomic_DNA"/>
</dbReference>
<dbReference type="OrthoDB" id="9123883at2"/>
<keyword evidence="3" id="KW-1185">Reference proteome</keyword>
<feature type="transmembrane region" description="Helical" evidence="1">
    <location>
        <begin position="300"/>
        <end position="317"/>
    </location>
</feature>
<feature type="transmembrane region" description="Helical" evidence="1">
    <location>
        <begin position="358"/>
        <end position="375"/>
    </location>
</feature>
<accession>A0A1H1YH50</accession>
<proteinExistence type="predicted"/>
<evidence type="ECO:0008006" key="4">
    <source>
        <dbReference type="Google" id="ProtNLM"/>
    </source>
</evidence>
<keyword evidence="1" id="KW-0472">Membrane</keyword>
<dbReference type="AlphaFoldDB" id="A0A1H1YH50"/>
<gene>
    <name evidence="2" type="ORF">SAMN05216490_2737</name>
</gene>
<feature type="transmembrane region" description="Helical" evidence="1">
    <location>
        <begin position="115"/>
        <end position="132"/>
    </location>
</feature>
<feature type="transmembrane region" description="Helical" evidence="1">
    <location>
        <begin position="55"/>
        <end position="78"/>
    </location>
</feature>
<feature type="transmembrane region" description="Helical" evidence="1">
    <location>
        <begin position="329"/>
        <end position="346"/>
    </location>
</feature>
<evidence type="ECO:0000313" key="3">
    <source>
        <dbReference type="Proteomes" id="UP000199679"/>
    </source>
</evidence>
<evidence type="ECO:0000313" key="2">
    <source>
        <dbReference type="EMBL" id="SDT20763.1"/>
    </source>
</evidence>
<feature type="transmembrane region" description="Helical" evidence="1">
    <location>
        <begin position="138"/>
        <end position="155"/>
    </location>
</feature>
<evidence type="ECO:0000256" key="1">
    <source>
        <dbReference type="SAM" id="Phobius"/>
    </source>
</evidence>
<feature type="transmembrane region" description="Helical" evidence="1">
    <location>
        <begin position="167"/>
        <end position="195"/>
    </location>
</feature>
<feature type="transmembrane region" description="Helical" evidence="1">
    <location>
        <begin position="267"/>
        <end position="288"/>
    </location>
</feature>
<dbReference type="Proteomes" id="UP000199679">
    <property type="component" value="Chromosome I"/>
</dbReference>
<dbReference type="STRING" id="652787.SAMN05216490_2737"/>
<keyword evidence="1" id="KW-0812">Transmembrane</keyword>
<protein>
    <recommendedName>
        <fullName evidence="4">Dolichyl-phosphate-mannose-protein mannosyltransferase</fullName>
    </recommendedName>
</protein>
<keyword evidence="1" id="KW-1133">Transmembrane helix</keyword>
<feature type="transmembrane region" description="Helical" evidence="1">
    <location>
        <begin position="90"/>
        <end position="108"/>
    </location>
</feature>
<organism evidence="2 3">
    <name type="scientific">Mucilaginibacter mallensis</name>
    <dbReference type="NCBI Taxonomy" id="652787"/>
    <lineage>
        <taxon>Bacteria</taxon>
        <taxon>Pseudomonadati</taxon>
        <taxon>Bacteroidota</taxon>
        <taxon>Sphingobacteriia</taxon>
        <taxon>Sphingobacteriales</taxon>
        <taxon>Sphingobacteriaceae</taxon>
        <taxon>Mucilaginibacter</taxon>
    </lineage>
</organism>
<sequence length="502" mass="56745">MALPKYLKNLDSLLAAIAGFYAVHLYTAYSGIGISPDSIMYASTARNIYEHGSLLTFNGSPLVFFPVFYPFFLSIALFISRVDTVTAAPYINGLLFAAVIFITGYIVSKFKSKPFIYKWLILIALVLSPALLEIYTYLWSETLFILETVLFVLVYRNYMLKHSMKSLLLLSLLVAVSCITRYAGVTLIGAGGLLMLLDDELVIRKKIQHILIFGFSSISLLVLNLIKNRLSTGLSTGTREPAVTPLSRNLYYAGTVMCDWMGLPNTFYPYAIAIACIILLSLVALLAWRAYNRKMNTTENIVIMFAAFYGIFIPVLASVSRFEPLNSRLLSPMFVCLLIACTSWVPDILNGLQLKKQLIYAIPFVVLMLAFEYSVGATDYQRYDDEGDYGVPGYTDDDWNTSKFITFLKTHKDIYKPGVPKYSDADEAVYFFTGTTATLLPHRYFTNTVAHFYGVKHYYLIWFKNLNNTELIGLKDIQQQHKLTTLYSFPEGAVYEYNADDK</sequence>
<name>A0A1H1YH50_MUCMA</name>
<feature type="transmembrane region" description="Helical" evidence="1">
    <location>
        <begin position="12"/>
        <end position="34"/>
    </location>
</feature>